<feature type="binding site" evidence="8">
    <location>
        <position position="281"/>
    </location>
    <ligand>
        <name>a divalent metal cation</name>
        <dbReference type="ChEBI" id="CHEBI:60240"/>
        <label>1</label>
    </ligand>
</feature>
<keyword evidence="4 8" id="KW-0031">Aminopeptidase</keyword>
<dbReference type="InterPro" id="IPR028595">
    <property type="entry name" value="MetAP_archaeal"/>
</dbReference>
<keyword evidence="6 8" id="KW-0479">Metal-binding</keyword>
<dbReference type="GO" id="GO:0006508">
    <property type="term" value="P:proteolysis"/>
    <property type="evidence" value="ECO:0007669"/>
    <property type="project" value="UniProtKB-KW"/>
</dbReference>
<evidence type="ECO:0000256" key="9">
    <source>
        <dbReference type="RuleBase" id="RU003653"/>
    </source>
</evidence>
<dbReference type="PRINTS" id="PR00599">
    <property type="entry name" value="MAPEPTIDASE"/>
</dbReference>
<dbReference type="InterPro" id="IPR000994">
    <property type="entry name" value="Pept_M24"/>
</dbReference>
<dbReference type="AlphaFoldDB" id="E8R764"/>
<feature type="binding site" evidence="8">
    <location>
        <position position="86"/>
    </location>
    <ligand>
        <name>a divalent metal cation</name>
        <dbReference type="ChEBI" id="CHEBI:60240"/>
        <label>1</label>
    </ligand>
</feature>
<dbReference type="eggNOG" id="arCOG01001">
    <property type="taxonomic scope" value="Archaea"/>
</dbReference>
<dbReference type="RefSeq" id="WP_013562751.1">
    <property type="nucleotide sequence ID" value="NC_014961.1"/>
</dbReference>
<comment type="function">
    <text evidence="8 9">Removes the N-terminal methionine from nascent proteins. The N-terminal methionine is often cleaved when the second residue in the primary sequence is small and uncharged (Met-Ala-, Cys, Gly, Pro, Ser, Thr, or Val).</text>
</comment>
<dbReference type="GO" id="GO:0004239">
    <property type="term" value="F:initiator methionyl aminopeptidase activity"/>
    <property type="evidence" value="ECO:0007669"/>
    <property type="project" value="UniProtKB-UniRule"/>
</dbReference>
<reference evidence="11 12" key="2">
    <citation type="journal article" date="2011" name="Stand. Genomic Sci.">
        <title>Complete genome sequence of Desulfurococcus mucosus type strain (O7/1).</title>
        <authorList>
            <person name="Wirth R."/>
            <person name="Chertkov O."/>
            <person name="Held B."/>
            <person name="Lapidus A."/>
            <person name="Nolan M."/>
            <person name="Lucas S."/>
            <person name="Hammon N."/>
            <person name="Deshpande S."/>
            <person name="Cheng J.F."/>
            <person name="Tapia R."/>
            <person name="Han C."/>
            <person name="Goodwin L."/>
            <person name="Pitluck S."/>
            <person name="Liolios K."/>
            <person name="Ioanna P."/>
            <person name="Ivanova N."/>
            <person name="Mavromatis K."/>
            <person name="Mikhailova N."/>
            <person name="Pati A."/>
            <person name="Chen A."/>
            <person name="Palaniappan K."/>
            <person name="Land M."/>
            <person name="Hauser L."/>
            <person name="Chang Y.J."/>
            <person name="Jeffries C.D."/>
            <person name="Bilek Y."/>
            <person name="Hader T."/>
            <person name="Rohde M."/>
            <person name="Spring S."/>
            <person name="Sikorski J."/>
            <person name="Goker M."/>
            <person name="Woyke T."/>
            <person name="Bristow J."/>
            <person name="Eisen J.A."/>
            <person name="Markowitz V."/>
            <person name="Hugenholtz P."/>
            <person name="Kyrpides N.C."/>
            <person name="Klenk H.P."/>
        </authorList>
    </citation>
    <scope>NUCLEOTIDE SEQUENCE [LARGE SCALE GENOMIC DNA]</scope>
    <source>
        <strain evidence="12">ATCC 35584 / DSM 2162 / JCM 9187 / O7/1</strain>
    </source>
</reference>
<dbReference type="InterPro" id="IPR036388">
    <property type="entry name" value="WH-like_DNA-bd_sf"/>
</dbReference>
<feature type="binding site" evidence="8">
    <location>
        <position position="97"/>
    </location>
    <ligand>
        <name>a divalent metal cation</name>
        <dbReference type="ChEBI" id="CHEBI:60240"/>
        <label>1</label>
    </ligand>
</feature>
<evidence type="ECO:0000313" key="12">
    <source>
        <dbReference type="Proteomes" id="UP000001068"/>
    </source>
</evidence>
<proteinExistence type="inferred from homology"/>
<evidence type="ECO:0000256" key="8">
    <source>
        <dbReference type="HAMAP-Rule" id="MF_01975"/>
    </source>
</evidence>
<dbReference type="Gene3D" id="3.90.230.10">
    <property type="entry name" value="Creatinase/methionine aminopeptidase superfamily"/>
    <property type="match status" value="1"/>
</dbReference>
<dbReference type="SUPFAM" id="SSF55920">
    <property type="entry name" value="Creatinase/aminopeptidase"/>
    <property type="match status" value="1"/>
</dbReference>
<dbReference type="GO" id="GO:0046872">
    <property type="term" value="F:metal ion binding"/>
    <property type="evidence" value="ECO:0007669"/>
    <property type="project" value="UniProtKB-UniRule"/>
</dbReference>
<dbReference type="InterPro" id="IPR002468">
    <property type="entry name" value="Pept_M24A_MAP2"/>
</dbReference>
<dbReference type="InterPro" id="IPR050247">
    <property type="entry name" value="Met_Aminopeptidase_Type2"/>
</dbReference>
<keyword evidence="12" id="KW-1185">Reference proteome</keyword>
<organism evidence="11 12">
    <name type="scientific">Desulfurococcus mucosus (strain ATCC 35584 / DSM 2162 / JCM 9187 / O7/1)</name>
    <dbReference type="NCBI Taxonomy" id="765177"/>
    <lineage>
        <taxon>Archaea</taxon>
        <taxon>Thermoproteota</taxon>
        <taxon>Thermoprotei</taxon>
        <taxon>Desulfurococcales</taxon>
        <taxon>Desulfurococcaceae</taxon>
        <taxon>Desulfurococcus</taxon>
    </lineage>
</organism>
<evidence type="ECO:0000256" key="1">
    <source>
        <dbReference type="ARBA" id="ARBA00000294"/>
    </source>
</evidence>
<evidence type="ECO:0000256" key="4">
    <source>
        <dbReference type="ARBA" id="ARBA00022438"/>
    </source>
</evidence>
<dbReference type="EMBL" id="CP002363">
    <property type="protein sequence ID" value="ADV65529.1"/>
    <property type="molecule type" value="Genomic_DNA"/>
</dbReference>
<dbReference type="GO" id="GO:0005737">
    <property type="term" value="C:cytoplasm"/>
    <property type="evidence" value="ECO:0007669"/>
    <property type="project" value="TreeGrafter"/>
</dbReference>
<name>E8R764_DESM0</name>
<evidence type="ECO:0000259" key="10">
    <source>
        <dbReference type="Pfam" id="PF00557"/>
    </source>
</evidence>
<dbReference type="GO" id="GO:0070006">
    <property type="term" value="F:metalloaminopeptidase activity"/>
    <property type="evidence" value="ECO:0007669"/>
    <property type="project" value="UniProtKB-UniRule"/>
</dbReference>
<comment type="similarity">
    <text evidence="8">Belongs to the peptidase M24A family. Methionine aminopeptidase archaeal type 2 subfamily.</text>
</comment>
<feature type="domain" description="Peptidase M24" evidence="10">
    <location>
        <begin position="9"/>
        <end position="198"/>
    </location>
</feature>
<evidence type="ECO:0000256" key="3">
    <source>
        <dbReference type="ARBA" id="ARBA00001954"/>
    </source>
</evidence>
<comment type="cofactor">
    <cofactor evidence="3">
        <name>Fe(2+)</name>
        <dbReference type="ChEBI" id="CHEBI:29033"/>
    </cofactor>
</comment>
<feature type="binding site" evidence="8">
    <location>
        <position position="281"/>
    </location>
    <ligand>
        <name>a divalent metal cation</name>
        <dbReference type="ChEBI" id="CHEBI:60240"/>
        <label>2</label>
        <note>catalytic</note>
    </ligand>
</feature>
<dbReference type="PANTHER" id="PTHR45777">
    <property type="entry name" value="METHIONINE AMINOPEPTIDASE 2"/>
    <property type="match status" value="1"/>
</dbReference>
<dbReference type="GeneID" id="10153950"/>
<accession>E8R764</accession>
<feature type="binding site" evidence="8">
    <location>
        <position position="97"/>
    </location>
    <ligand>
        <name>a divalent metal cation</name>
        <dbReference type="ChEBI" id="CHEBI:60240"/>
        <label>2</label>
        <note>catalytic</note>
    </ligand>
</feature>
<feature type="binding site" evidence="8">
    <location>
        <position position="66"/>
    </location>
    <ligand>
        <name>substrate</name>
    </ligand>
</feature>
<evidence type="ECO:0000256" key="7">
    <source>
        <dbReference type="ARBA" id="ARBA00022801"/>
    </source>
</evidence>
<dbReference type="HAMAP" id="MF_01975">
    <property type="entry name" value="MetAP_2_arc"/>
    <property type="match status" value="1"/>
</dbReference>
<comment type="subunit">
    <text evidence="8">Monomer.</text>
</comment>
<sequence length="296" mass="32426">MLSDDAVSKLKRAGWIARVVREEAAKLVKPGMSLLEVAERVEGRIRELGGEPAFPVNIGVNHVAAHYTPPPGDSSIIPDGSIVKIDLGVHVDGYIADTATTVSFNPAYEGLVEASQRALERVVEFVKPGVKASEIGRIIEETIKSRGFNPVRNLSGHSIDQYVIHSGLSIPNYNDFFAGWRLGPGVYAVEPFASTGVGLVSEGRSVTIYSLKRKKARLPPGVVEVYEKVFNERRTLPFAERWLLKYTGNPQMAVRFMAKAGVLHEYPVLVERSGGLVSQFEHTFIVTQSDVIVTTI</sequence>
<dbReference type="CDD" id="cd01088">
    <property type="entry name" value="MetAP2"/>
    <property type="match status" value="1"/>
</dbReference>
<dbReference type="Pfam" id="PF00557">
    <property type="entry name" value="Peptidase_M24"/>
    <property type="match status" value="1"/>
</dbReference>
<dbReference type="SUPFAM" id="SSF46785">
    <property type="entry name" value="Winged helix' DNA-binding domain"/>
    <property type="match status" value="1"/>
</dbReference>
<keyword evidence="7 8" id="KW-0378">Hydrolase</keyword>
<dbReference type="InterPro" id="IPR036390">
    <property type="entry name" value="WH_DNA-bd_sf"/>
</dbReference>
<evidence type="ECO:0000256" key="2">
    <source>
        <dbReference type="ARBA" id="ARBA00001936"/>
    </source>
</evidence>
<dbReference type="InterPro" id="IPR036005">
    <property type="entry name" value="Creatinase/aminopeptidase-like"/>
</dbReference>
<dbReference type="OrthoDB" id="372008at2157"/>
<comment type="cofactor">
    <cofactor evidence="2">
        <name>Mn(2+)</name>
        <dbReference type="ChEBI" id="CHEBI:29035"/>
    </cofactor>
</comment>
<dbReference type="KEGG" id="dmu:Desmu_1233"/>
<evidence type="ECO:0000256" key="6">
    <source>
        <dbReference type="ARBA" id="ARBA00022723"/>
    </source>
</evidence>
<keyword evidence="5 8" id="KW-0645">Protease</keyword>
<dbReference type="HOGENOM" id="CLU_015857_7_0_2"/>
<dbReference type="NCBIfam" id="TIGR00501">
    <property type="entry name" value="met_pdase_II"/>
    <property type="match status" value="1"/>
</dbReference>
<comment type="cofactor">
    <cofactor evidence="8">
        <name>Co(2+)</name>
        <dbReference type="ChEBI" id="CHEBI:48828"/>
    </cofactor>
    <cofactor evidence="8">
        <name>Zn(2+)</name>
        <dbReference type="ChEBI" id="CHEBI:29105"/>
    </cofactor>
    <cofactor evidence="8">
        <name>Mn(2+)</name>
        <dbReference type="ChEBI" id="CHEBI:29035"/>
    </cofactor>
    <cofactor evidence="8">
        <name>Fe(2+)</name>
        <dbReference type="ChEBI" id="CHEBI:29033"/>
    </cofactor>
    <text evidence="8">Binds 2 divalent metal cations per subunit. Has a high-affinity and a low affinity metal-binding site. The true nature of the physiological cofactor is under debate. The enzyme is active with cobalt, zinc, manganese or divalent iron ions. Most likely, methionine aminopeptidases function as mononuclear Fe(2+)-metalloproteases under physiological conditions, and the catalytically relevant metal-binding site has been assigned to the histidine-containing high-affinity site.</text>
</comment>
<dbReference type="PANTHER" id="PTHR45777:SF2">
    <property type="entry name" value="METHIONINE AMINOPEPTIDASE 2"/>
    <property type="match status" value="1"/>
</dbReference>
<gene>
    <name evidence="8" type="primary">map</name>
    <name evidence="11" type="ordered locus">Desmu_1233</name>
</gene>
<dbReference type="EC" id="3.4.11.18" evidence="8 9"/>
<feature type="binding site" evidence="8">
    <location>
        <position position="165"/>
    </location>
    <ligand>
        <name>substrate</name>
    </ligand>
</feature>
<dbReference type="Proteomes" id="UP000001068">
    <property type="component" value="Chromosome"/>
</dbReference>
<evidence type="ECO:0000256" key="5">
    <source>
        <dbReference type="ARBA" id="ARBA00022670"/>
    </source>
</evidence>
<evidence type="ECO:0000313" key="11">
    <source>
        <dbReference type="EMBL" id="ADV65529.1"/>
    </source>
</evidence>
<reference evidence="12" key="1">
    <citation type="submission" date="2010-11" db="EMBL/GenBank/DDBJ databases">
        <title>The complete genome of Desulfurococcus mucosus DSM 2162.</title>
        <authorList>
            <consortium name="US DOE Joint Genome Institute (JGI-PGF)"/>
            <person name="Lucas S."/>
            <person name="Copeland A."/>
            <person name="Lapidus A."/>
            <person name="Bruce D."/>
            <person name="Goodwin L."/>
            <person name="Pitluck S."/>
            <person name="Kyrpides N."/>
            <person name="Mavromatis K."/>
            <person name="Pagani I."/>
            <person name="Ivanova N."/>
            <person name="Ovchinnikova G."/>
            <person name="Chertkov O."/>
            <person name="Held B."/>
            <person name="Brettin T."/>
            <person name="Detter J.C."/>
            <person name="Tapia R."/>
            <person name="Han C."/>
            <person name="Land M."/>
            <person name="Hauser L."/>
            <person name="Markowitz V."/>
            <person name="Cheng J.-F."/>
            <person name="Hugenholtz P."/>
            <person name="Woyke T."/>
            <person name="Wu D."/>
            <person name="Wirth R."/>
            <person name="Bilek Y."/>
            <person name="Hader T."/>
            <person name="Klenk H.-P."/>
            <person name="Eisen J.A."/>
        </authorList>
    </citation>
    <scope>NUCLEOTIDE SEQUENCE [LARGE SCALE GENOMIC DNA]</scope>
    <source>
        <strain evidence="12">ATCC 35584 / DSM 2162 / JCM 9187 / O7/1</strain>
    </source>
</reference>
<feature type="binding site" evidence="8">
    <location>
        <position position="190"/>
    </location>
    <ligand>
        <name>a divalent metal cation</name>
        <dbReference type="ChEBI" id="CHEBI:60240"/>
        <label>2</label>
        <note>catalytic</note>
    </ligand>
</feature>
<dbReference type="Gene3D" id="1.10.10.10">
    <property type="entry name" value="Winged helix-like DNA-binding domain superfamily/Winged helix DNA-binding domain"/>
    <property type="match status" value="1"/>
</dbReference>
<dbReference type="InterPro" id="IPR001714">
    <property type="entry name" value="Pept_M24_MAP"/>
</dbReference>
<comment type="catalytic activity">
    <reaction evidence="1 8 9">
        <text>Release of N-terminal amino acids, preferentially methionine, from peptides and arylamides.</text>
        <dbReference type="EC" id="3.4.11.18"/>
    </reaction>
</comment>
<dbReference type="STRING" id="765177.Desmu_1233"/>
<feature type="binding site" evidence="8">
    <location>
        <position position="157"/>
    </location>
    <ligand>
        <name>a divalent metal cation</name>
        <dbReference type="ChEBI" id="CHEBI:60240"/>
        <label>2</label>
        <note>catalytic</note>
    </ligand>
</feature>
<protein>
    <recommendedName>
        <fullName evidence="8 9">Methionine aminopeptidase</fullName>
        <shortName evidence="8">MAP</shortName>
        <shortName evidence="8">MetAP</shortName>
        <ecNumber evidence="8 9">3.4.11.18</ecNumber>
    </recommendedName>
    <alternativeName>
        <fullName evidence="8">Peptidase M</fullName>
    </alternativeName>
</protein>